<organism evidence="2">
    <name type="scientific">viral metagenome</name>
    <dbReference type="NCBI Taxonomy" id="1070528"/>
    <lineage>
        <taxon>unclassified sequences</taxon>
        <taxon>metagenomes</taxon>
        <taxon>organismal metagenomes</taxon>
    </lineage>
</organism>
<dbReference type="InterPro" id="IPR043872">
    <property type="entry name" value="DUF5832"/>
</dbReference>
<sequence length="217" mass="25999">MSKEDYLTEDTINPPNQNFICVSFFSKNYVKQVIDNNNEYRKDEDKETYSTDNNIFSLKFRGAFSTFEEACKHAEKLRSVDTYHNVYVMENGKWCPFMIDDNDKYVKQTEHGNEQLNEMMKKYMDNQEKAKLYHEYRKNQMVTQSLNENLENRNNSILETQELLKTENDKVERKKLKDRKQALEEQIAKLEEKKLEINEQTKNLESKLKLGQINFDE</sequence>
<keyword evidence="1" id="KW-0175">Coiled coil</keyword>
<proteinExistence type="predicted"/>
<name>A0A6C0D9S6_9ZZZZ</name>
<accession>A0A6C0D9S6</accession>
<reference evidence="2" key="1">
    <citation type="journal article" date="2020" name="Nature">
        <title>Giant virus diversity and host interactions through global metagenomics.</title>
        <authorList>
            <person name="Schulz F."/>
            <person name="Roux S."/>
            <person name="Paez-Espino D."/>
            <person name="Jungbluth S."/>
            <person name="Walsh D.A."/>
            <person name="Denef V.J."/>
            <person name="McMahon K.D."/>
            <person name="Konstantinidis K.T."/>
            <person name="Eloe-Fadrosh E.A."/>
            <person name="Kyrpides N.C."/>
            <person name="Woyke T."/>
        </authorList>
    </citation>
    <scope>NUCLEOTIDE SEQUENCE</scope>
    <source>
        <strain evidence="2">GVMAG-M-3300023174-131</strain>
    </source>
</reference>
<dbReference type="EMBL" id="MN739563">
    <property type="protein sequence ID" value="QHT13112.1"/>
    <property type="molecule type" value="Genomic_DNA"/>
</dbReference>
<feature type="coiled-coil region" evidence="1">
    <location>
        <begin position="106"/>
        <end position="210"/>
    </location>
</feature>
<evidence type="ECO:0000313" key="2">
    <source>
        <dbReference type="EMBL" id="QHT13112.1"/>
    </source>
</evidence>
<dbReference type="AlphaFoldDB" id="A0A6C0D9S6"/>
<protein>
    <submittedName>
        <fullName evidence="2">Uncharacterized protein</fullName>
    </submittedName>
</protein>
<evidence type="ECO:0000256" key="1">
    <source>
        <dbReference type="SAM" id="Coils"/>
    </source>
</evidence>
<dbReference type="Pfam" id="PF19150">
    <property type="entry name" value="DUF5832"/>
    <property type="match status" value="1"/>
</dbReference>